<dbReference type="Proteomes" id="UP000823775">
    <property type="component" value="Unassembled WGS sequence"/>
</dbReference>
<dbReference type="EMBL" id="JACEIK010007012">
    <property type="protein sequence ID" value="MCE3049608.1"/>
    <property type="molecule type" value="Genomic_DNA"/>
</dbReference>
<evidence type="ECO:0000313" key="2">
    <source>
        <dbReference type="Proteomes" id="UP000823775"/>
    </source>
</evidence>
<protein>
    <submittedName>
        <fullName evidence="1">Uncharacterized protein</fullName>
    </submittedName>
</protein>
<accession>A0ABS8WJM4</accession>
<name>A0ABS8WJM4_DATST</name>
<reference evidence="1 2" key="1">
    <citation type="journal article" date="2021" name="BMC Genomics">
        <title>Datura genome reveals duplications of psychoactive alkaloid biosynthetic genes and high mutation rate following tissue culture.</title>
        <authorList>
            <person name="Rajewski A."/>
            <person name="Carter-House D."/>
            <person name="Stajich J."/>
            <person name="Litt A."/>
        </authorList>
    </citation>
    <scope>NUCLEOTIDE SEQUENCE [LARGE SCALE GENOMIC DNA]</scope>
    <source>
        <strain evidence="1">AR-01</strain>
    </source>
</reference>
<sequence length="140" mass="15965">MTRPSPVWLKEKGSDLAVTHSDASHSSDHCLTLLSFQSLILYAKSPEVLLFRRRKTNSSYWVKENLISHWLSGSKSMRDQSKRPLLDFAKLSISGSSSRASRKVLVRHVETVTSSEVTVDIVKSLCWPQRILQKSKRNLR</sequence>
<proteinExistence type="predicted"/>
<gene>
    <name evidence="1" type="ORF">HAX54_045382</name>
</gene>
<comment type="caution">
    <text evidence="1">The sequence shown here is derived from an EMBL/GenBank/DDBJ whole genome shotgun (WGS) entry which is preliminary data.</text>
</comment>
<evidence type="ECO:0000313" key="1">
    <source>
        <dbReference type="EMBL" id="MCE3049608.1"/>
    </source>
</evidence>
<organism evidence="1 2">
    <name type="scientific">Datura stramonium</name>
    <name type="common">Jimsonweed</name>
    <name type="synonym">Common thornapple</name>
    <dbReference type="NCBI Taxonomy" id="4076"/>
    <lineage>
        <taxon>Eukaryota</taxon>
        <taxon>Viridiplantae</taxon>
        <taxon>Streptophyta</taxon>
        <taxon>Embryophyta</taxon>
        <taxon>Tracheophyta</taxon>
        <taxon>Spermatophyta</taxon>
        <taxon>Magnoliopsida</taxon>
        <taxon>eudicotyledons</taxon>
        <taxon>Gunneridae</taxon>
        <taxon>Pentapetalae</taxon>
        <taxon>asterids</taxon>
        <taxon>lamiids</taxon>
        <taxon>Solanales</taxon>
        <taxon>Solanaceae</taxon>
        <taxon>Solanoideae</taxon>
        <taxon>Datureae</taxon>
        <taxon>Datura</taxon>
    </lineage>
</organism>
<keyword evidence="2" id="KW-1185">Reference proteome</keyword>